<keyword evidence="1" id="KW-0472">Membrane</keyword>
<dbReference type="PANTHER" id="PTHR35788">
    <property type="entry name" value="EXPORTED PROTEIN-RELATED"/>
    <property type="match status" value="1"/>
</dbReference>
<dbReference type="Proteomes" id="UP000050509">
    <property type="component" value="Unassembled WGS sequence"/>
</dbReference>
<keyword evidence="1" id="KW-0812">Transmembrane</keyword>
<dbReference type="Pfam" id="PF04294">
    <property type="entry name" value="VanW"/>
    <property type="match status" value="1"/>
</dbReference>
<comment type="caution">
    <text evidence="3">The sequence shown here is derived from an EMBL/GenBank/DDBJ whole genome shotgun (WGS) entry which is preliminary data.</text>
</comment>
<evidence type="ECO:0000256" key="1">
    <source>
        <dbReference type="SAM" id="Phobius"/>
    </source>
</evidence>
<reference evidence="3 4" key="1">
    <citation type="submission" date="2015-09" db="EMBL/GenBank/DDBJ databases">
        <title>Draft genome sequence of Kouleothrix aurantiaca JCM 19913.</title>
        <authorList>
            <person name="Hemp J."/>
        </authorList>
    </citation>
    <scope>NUCLEOTIDE SEQUENCE [LARGE SCALE GENOMIC DNA]</scope>
    <source>
        <strain evidence="3 4">COM-B</strain>
    </source>
</reference>
<dbReference type="Pfam" id="PF12229">
    <property type="entry name" value="PG_binding_4"/>
    <property type="match status" value="1"/>
</dbReference>
<evidence type="ECO:0000313" key="4">
    <source>
        <dbReference type="Proteomes" id="UP000050509"/>
    </source>
</evidence>
<dbReference type="InterPro" id="IPR007391">
    <property type="entry name" value="Vancomycin_resist_VanW"/>
</dbReference>
<feature type="transmembrane region" description="Helical" evidence="1">
    <location>
        <begin position="25"/>
        <end position="47"/>
    </location>
</feature>
<dbReference type="PATRIC" id="fig|186479.3.peg.6657"/>
<organism evidence="3 4">
    <name type="scientific">Kouleothrix aurantiaca</name>
    <dbReference type="NCBI Taxonomy" id="186479"/>
    <lineage>
        <taxon>Bacteria</taxon>
        <taxon>Bacillati</taxon>
        <taxon>Chloroflexota</taxon>
        <taxon>Chloroflexia</taxon>
        <taxon>Chloroflexales</taxon>
        <taxon>Roseiflexineae</taxon>
        <taxon>Roseiflexaceae</taxon>
        <taxon>Kouleothrix</taxon>
    </lineage>
</organism>
<dbReference type="InterPro" id="IPR052913">
    <property type="entry name" value="Glycopeptide_resist_protein"/>
</dbReference>
<feature type="domain" description="YoaR-like putative peptidoglycan binding" evidence="2">
    <location>
        <begin position="100"/>
        <end position="213"/>
    </location>
</feature>
<name>A0A0P9DBP9_9CHLR</name>
<protein>
    <submittedName>
        <fullName evidence="3">Vanomycin resistance protein VanB</fullName>
    </submittedName>
</protein>
<proteinExistence type="predicted"/>
<keyword evidence="4" id="KW-1185">Reference proteome</keyword>
<gene>
    <name evidence="3" type="ORF">SE17_11110</name>
</gene>
<evidence type="ECO:0000259" key="2">
    <source>
        <dbReference type="Pfam" id="PF12229"/>
    </source>
</evidence>
<dbReference type="EMBL" id="LJCR01000320">
    <property type="protein sequence ID" value="KPV53184.1"/>
    <property type="molecule type" value="Genomic_DNA"/>
</dbReference>
<evidence type="ECO:0000313" key="3">
    <source>
        <dbReference type="EMBL" id="KPV53184.1"/>
    </source>
</evidence>
<feature type="non-terminal residue" evidence="3">
    <location>
        <position position="504"/>
    </location>
</feature>
<accession>A0A0P9DBP9</accession>
<sequence length="504" mass="54732">MPRLGGPPPAPQAAWQPPRRGVHTGFYIVMALLVLSLAGAGGGLYYLDRSYQGKIYPNVTIQGLQVGEMTPQQAEDALRARHADFLQHPLTLSVGSQQLQPTPADIGVSFDFQDAVSSAYRAAGQNGLIENLQEVYAIWQNGLELPLRVTFDQAKLREYVATKTAALERAPADATLRLDGVQVVTQPATTGRQVLVDATVAQIMPALTALQPQAVTVQTRDVEPRLSDTAVASARQQIEAMLQAPLTLKVEKKEYIWQPSDIALMLDIARVPADSSTDRVAVALNPYYLNRRIVDIANETGRGSVNPRVAWNDGNLKIIKPGKPGLRMDEAQAITNILAAIGSPQRELALPVREVAPQVTEANLNQLGIKELVSVGRSDFTGSAEYRIHNIGAGMNLLQGILIAPGEEFSFNQNIGDIDERNGFVKGYAIIQNRTQLEFGGGICQDSTTLFRAAFWAGLPITERHAHPFYISWYDRYALGPQGSGAGMDATIFTGGPDLKFVND</sequence>
<keyword evidence="1" id="KW-1133">Transmembrane helix</keyword>
<dbReference type="PANTHER" id="PTHR35788:SF1">
    <property type="entry name" value="EXPORTED PROTEIN"/>
    <property type="match status" value="1"/>
</dbReference>
<dbReference type="InterPro" id="IPR022029">
    <property type="entry name" value="YoaR-like_PG-bd"/>
</dbReference>
<dbReference type="AlphaFoldDB" id="A0A0P9DBP9"/>